<reference evidence="1 2" key="1">
    <citation type="submission" date="2010-12" db="EMBL/GenBank/DDBJ databases">
        <title>Complete sequence of Desulfurispirillum indicum S5.</title>
        <authorList>
            <consortium name="US DOE Joint Genome Institute"/>
            <person name="Lucas S."/>
            <person name="Copeland A."/>
            <person name="Lapidus A."/>
            <person name="Cheng J.-F."/>
            <person name="Goodwin L."/>
            <person name="Pitluck S."/>
            <person name="Chertkov O."/>
            <person name="Held B."/>
            <person name="Detter J.C."/>
            <person name="Han C."/>
            <person name="Tapia R."/>
            <person name="Land M."/>
            <person name="Hauser L."/>
            <person name="Kyrpides N."/>
            <person name="Ivanova N."/>
            <person name="Mikhailova N."/>
            <person name="Haggblom M."/>
            <person name="Rauschenbach I."/>
            <person name="Bini E."/>
            <person name="Woyke T."/>
        </authorList>
    </citation>
    <scope>NUCLEOTIDE SEQUENCE [LARGE SCALE GENOMIC DNA]</scope>
    <source>
        <strain evidence="2">ATCC BAA-1389 / DSM 22839 / S5</strain>
    </source>
</reference>
<evidence type="ECO:0000313" key="2">
    <source>
        <dbReference type="Proteomes" id="UP000002572"/>
    </source>
</evidence>
<dbReference type="KEGG" id="din:Selin_1549"/>
<dbReference type="HOGENOM" id="CLU_2537093_0_0_0"/>
<dbReference type="AlphaFoldDB" id="E6W7B5"/>
<dbReference type="Proteomes" id="UP000002572">
    <property type="component" value="Chromosome"/>
</dbReference>
<accession>E6W7B5</accession>
<organism evidence="1 2">
    <name type="scientific">Desulfurispirillum indicum (strain ATCC BAA-1389 / DSM 22839 / S5)</name>
    <dbReference type="NCBI Taxonomy" id="653733"/>
    <lineage>
        <taxon>Bacteria</taxon>
        <taxon>Pseudomonadati</taxon>
        <taxon>Chrysiogenota</taxon>
        <taxon>Chrysiogenia</taxon>
        <taxon>Chrysiogenales</taxon>
        <taxon>Chrysiogenaceae</taxon>
        <taxon>Desulfurispirillum</taxon>
    </lineage>
</organism>
<dbReference type="OrthoDB" id="9955243at2"/>
<keyword evidence="2" id="KW-1185">Reference proteome</keyword>
<protein>
    <submittedName>
        <fullName evidence="1">Uncharacterized protein</fullName>
    </submittedName>
</protein>
<proteinExistence type="predicted"/>
<evidence type="ECO:0000313" key="1">
    <source>
        <dbReference type="EMBL" id="ADU66282.1"/>
    </source>
</evidence>
<gene>
    <name evidence="1" type="ordered locus">Selin_1549</name>
</gene>
<sequence>MDNKEVMLQHAYRFCQSIQNSIEEDIEREAQTANSPPDHWSEERIKWELEYRRQLNRRYSLLRQAQDYNWDDALRYYLRYRKR</sequence>
<name>E6W7B5_DESIS</name>
<dbReference type="RefSeq" id="WP_013506163.1">
    <property type="nucleotide sequence ID" value="NC_014836.1"/>
</dbReference>
<dbReference type="InParanoid" id="E6W7B5"/>
<dbReference type="EMBL" id="CP002432">
    <property type="protein sequence ID" value="ADU66282.1"/>
    <property type="molecule type" value="Genomic_DNA"/>
</dbReference>